<proteinExistence type="predicted"/>
<organism evidence="2 3">
    <name type="scientific">Veillonella dispar DORA_11</name>
    <dbReference type="NCBI Taxonomy" id="1403949"/>
    <lineage>
        <taxon>Bacteria</taxon>
        <taxon>Bacillati</taxon>
        <taxon>Bacillota</taxon>
        <taxon>Negativicutes</taxon>
        <taxon>Veillonellales</taxon>
        <taxon>Veillonellaceae</taxon>
        <taxon>Veillonella</taxon>
    </lineage>
</organism>
<evidence type="ECO:0000259" key="1">
    <source>
        <dbReference type="Pfam" id="PF01321"/>
    </source>
</evidence>
<dbReference type="Gene3D" id="3.40.350.10">
    <property type="entry name" value="Creatinase/prolidase N-terminal domain"/>
    <property type="match status" value="1"/>
</dbReference>
<dbReference type="EMBL" id="AZMJ01000278">
    <property type="protein sequence ID" value="ETJ00383.1"/>
    <property type="molecule type" value="Genomic_DNA"/>
</dbReference>
<dbReference type="InterPro" id="IPR029149">
    <property type="entry name" value="Creatin/AminoP/Spt16_N"/>
</dbReference>
<dbReference type="SUPFAM" id="SSF53092">
    <property type="entry name" value="Creatinase/prolidase N-terminal domain"/>
    <property type="match status" value="1"/>
</dbReference>
<feature type="domain" description="Creatinase N-terminal" evidence="1">
    <location>
        <begin position="6"/>
        <end position="58"/>
    </location>
</feature>
<feature type="non-terminal residue" evidence="2">
    <location>
        <position position="58"/>
    </location>
</feature>
<evidence type="ECO:0000313" key="3">
    <source>
        <dbReference type="Proteomes" id="UP000018855"/>
    </source>
</evidence>
<protein>
    <submittedName>
        <fullName evidence="2">Peptidase M24</fullName>
    </submittedName>
</protein>
<sequence>MNGLNLLQQYIKEQELTGVILMSPINLHYFAGFTGTTGFAIITQDKAFMITDFRYTEQ</sequence>
<comment type="caution">
    <text evidence="2">The sequence shown here is derived from an EMBL/GenBank/DDBJ whole genome shotgun (WGS) entry which is preliminary data.</text>
</comment>
<dbReference type="InterPro" id="IPR000587">
    <property type="entry name" value="Creatinase_N"/>
</dbReference>
<gene>
    <name evidence="2" type="ORF">Q619_VDC00278G0001</name>
</gene>
<reference evidence="2 3" key="1">
    <citation type="submission" date="2013-12" db="EMBL/GenBank/DDBJ databases">
        <title>A Varibaculum cambriense genome reconstructed from a premature infant gut community with otherwise low bacterial novelty that shifts toward anaerobic metabolism during the third week of life.</title>
        <authorList>
            <person name="Brown C.T."/>
            <person name="Sharon I."/>
            <person name="Thomas B.C."/>
            <person name="Castelle C.J."/>
            <person name="Morowitz M.J."/>
            <person name="Banfield J.F."/>
        </authorList>
    </citation>
    <scope>NUCLEOTIDE SEQUENCE [LARGE SCALE GENOMIC DNA]</scope>
    <source>
        <strain evidence="3">DORA_11</strain>
    </source>
</reference>
<evidence type="ECO:0000313" key="2">
    <source>
        <dbReference type="EMBL" id="ETJ00383.1"/>
    </source>
</evidence>
<dbReference type="Proteomes" id="UP000018855">
    <property type="component" value="Unassembled WGS sequence"/>
</dbReference>
<accession>W1V2Y9</accession>
<dbReference type="Pfam" id="PF01321">
    <property type="entry name" value="Creatinase_N"/>
    <property type="match status" value="1"/>
</dbReference>
<name>W1V2Y9_9FIRM</name>
<dbReference type="AlphaFoldDB" id="W1V2Y9"/>